<name>A0AAC8XLR6_9ALTE</name>
<protein>
    <recommendedName>
        <fullName evidence="2">Pyridoxal phosphate homeostasis protein</fullName>
        <shortName evidence="2">PLP homeostasis protein</shortName>
    </recommendedName>
</protein>
<dbReference type="PANTHER" id="PTHR10146:SF14">
    <property type="entry name" value="PYRIDOXAL PHOSPHATE HOMEOSTASIS PROTEIN"/>
    <property type="match status" value="1"/>
</dbReference>
<keyword evidence="1 2" id="KW-0663">Pyridoxal phosphate</keyword>
<dbReference type="Gene3D" id="3.20.20.10">
    <property type="entry name" value="Alanine racemase"/>
    <property type="match status" value="1"/>
</dbReference>
<dbReference type="PIRSF" id="PIRSF004848">
    <property type="entry name" value="YBL036c_PLPDEIII"/>
    <property type="match status" value="1"/>
</dbReference>
<dbReference type="AlphaFoldDB" id="A0AAC8XLR6"/>
<dbReference type="InterPro" id="IPR011078">
    <property type="entry name" value="PyrdxlP_homeostasis"/>
</dbReference>
<accession>A0AAC8XLR6</accession>
<dbReference type="EMBL" id="CP013928">
    <property type="protein sequence ID" value="AMJ79518.1"/>
    <property type="molecule type" value="Genomic_DNA"/>
</dbReference>
<dbReference type="GeneID" id="56343357"/>
<comment type="function">
    <text evidence="2">Pyridoxal 5'-phosphate (PLP)-binding protein, which is involved in PLP homeostasis.</text>
</comment>
<evidence type="ECO:0000256" key="2">
    <source>
        <dbReference type="HAMAP-Rule" id="MF_02087"/>
    </source>
</evidence>
<dbReference type="CDD" id="cd06824">
    <property type="entry name" value="PLPDE_III_Yggs_like"/>
    <property type="match status" value="1"/>
</dbReference>
<sequence>MQTIAERLNSARKGIDQAANSAHRPPNSVKLLAVSKTKPVSDIIEAYEAGQRMFGENYVQEGVEKVQELSNLDNIEWHMIGPIQSNKTKVVAEHFDWVQSVDREKIARRLNEQRPESLPPLNVCIQVNVDDEDSKSGVSLSELASLVEFVSSQERLCLRGLMAIPKANPDDEQQRQTLSKLKELFDHYHTSLSNFDTLSVGMSSDMVEAIHHGSTMVRVGTAIFGKRDYPNR</sequence>
<feature type="modified residue" description="N6-(pyridoxal phosphate)lysine" evidence="2 3">
    <location>
        <position position="36"/>
    </location>
</feature>
<dbReference type="FunFam" id="3.20.20.10:FF:000018">
    <property type="entry name" value="Pyridoxal phosphate homeostasis protein"/>
    <property type="match status" value="1"/>
</dbReference>
<evidence type="ECO:0000256" key="1">
    <source>
        <dbReference type="ARBA" id="ARBA00022898"/>
    </source>
</evidence>
<evidence type="ECO:0000313" key="6">
    <source>
        <dbReference type="EMBL" id="AMJ79518.1"/>
    </source>
</evidence>
<comment type="similarity">
    <text evidence="2 4">Belongs to the pyridoxal phosphate-binding protein YggS/PROSC family.</text>
</comment>
<evidence type="ECO:0000256" key="3">
    <source>
        <dbReference type="PIRSR" id="PIRSR004848-1"/>
    </source>
</evidence>
<comment type="cofactor">
    <cofactor evidence="3">
        <name>pyridoxal 5'-phosphate</name>
        <dbReference type="ChEBI" id="CHEBI:597326"/>
    </cofactor>
</comment>
<evidence type="ECO:0000313" key="7">
    <source>
        <dbReference type="Proteomes" id="UP000061468"/>
    </source>
</evidence>
<evidence type="ECO:0000259" key="5">
    <source>
        <dbReference type="Pfam" id="PF01168"/>
    </source>
</evidence>
<proteinExistence type="inferred from homology"/>
<evidence type="ECO:0000256" key="4">
    <source>
        <dbReference type="RuleBase" id="RU004514"/>
    </source>
</evidence>
<dbReference type="InterPro" id="IPR029066">
    <property type="entry name" value="PLP-binding_barrel"/>
</dbReference>
<dbReference type="GO" id="GO:0030170">
    <property type="term" value="F:pyridoxal phosphate binding"/>
    <property type="evidence" value="ECO:0007669"/>
    <property type="project" value="UniProtKB-UniRule"/>
</dbReference>
<dbReference type="Proteomes" id="UP000061468">
    <property type="component" value="Chromosome"/>
</dbReference>
<dbReference type="HAMAP" id="MF_02087">
    <property type="entry name" value="PLP_homeostasis"/>
    <property type="match status" value="1"/>
</dbReference>
<dbReference type="Pfam" id="PF01168">
    <property type="entry name" value="Ala_racemase_N"/>
    <property type="match status" value="1"/>
</dbReference>
<dbReference type="NCBIfam" id="TIGR00044">
    <property type="entry name" value="YggS family pyridoxal phosphate-dependent enzyme"/>
    <property type="match status" value="1"/>
</dbReference>
<dbReference type="PANTHER" id="PTHR10146">
    <property type="entry name" value="PROLINE SYNTHETASE CO-TRANSCRIBED BACTERIAL HOMOLOG PROTEIN"/>
    <property type="match status" value="1"/>
</dbReference>
<dbReference type="PROSITE" id="PS01211">
    <property type="entry name" value="UPF0001"/>
    <property type="match status" value="1"/>
</dbReference>
<organism evidence="6 7">
    <name type="scientific">Alteromonas mediterranea</name>
    <dbReference type="NCBI Taxonomy" id="314275"/>
    <lineage>
        <taxon>Bacteria</taxon>
        <taxon>Pseudomonadati</taxon>
        <taxon>Pseudomonadota</taxon>
        <taxon>Gammaproteobacteria</taxon>
        <taxon>Alteromonadales</taxon>
        <taxon>Alteromonadaceae</taxon>
        <taxon>Alteromonas/Salinimonas group</taxon>
        <taxon>Alteromonas</taxon>
    </lineage>
</organism>
<reference evidence="6 7" key="1">
    <citation type="submission" date="2015-12" db="EMBL/GenBank/DDBJ databases">
        <title>Intraspecies pangenome expansion in the marine bacterium Alteromonas.</title>
        <authorList>
            <person name="Lopez-Perez M."/>
            <person name="Rodriguez-Valera F."/>
        </authorList>
    </citation>
    <scope>NUCLEOTIDE SEQUENCE [LARGE SCALE GENOMIC DNA]</scope>
    <source>
        <strain evidence="6 7">UM8</strain>
    </source>
</reference>
<dbReference type="SUPFAM" id="SSF51419">
    <property type="entry name" value="PLP-binding barrel"/>
    <property type="match status" value="1"/>
</dbReference>
<feature type="domain" description="Alanine racemase N-terminal" evidence="5">
    <location>
        <begin position="20"/>
        <end position="227"/>
    </location>
</feature>
<dbReference type="RefSeq" id="WP_012519494.1">
    <property type="nucleotide sequence ID" value="NZ_CAKMLI010000023.1"/>
</dbReference>
<gene>
    <name evidence="6" type="ORF">AV942_15080</name>
</gene>
<dbReference type="InterPro" id="IPR001608">
    <property type="entry name" value="Ala_racemase_N"/>
</dbReference>